<dbReference type="CDD" id="cd02440">
    <property type="entry name" value="AdoMet_MTases"/>
    <property type="match status" value="1"/>
</dbReference>
<dbReference type="OrthoDB" id="2577067at2"/>
<reference evidence="2 3" key="1">
    <citation type="submission" date="2016-05" db="EMBL/GenBank/DDBJ databases">
        <title>Genomic and physiological characterization of Planctopirus sp. isolated from fresh water lake.</title>
        <authorList>
            <person name="Subhash Y."/>
            <person name="Ramana C."/>
        </authorList>
    </citation>
    <scope>NUCLEOTIDE SEQUENCE [LARGE SCALE GENOMIC DNA]</scope>
    <source>
        <strain evidence="2 3">JC280</strain>
    </source>
</reference>
<accession>A0A1C3E4T8</accession>
<keyword evidence="3" id="KW-1185">Reference proteome</keyword>
<sequence>MSGERIRMSAALSLDAWGAQATAPALAIAPGTLQPEIFRESIDCPCCGSHQFRTIIEATDPLTGIGGKFPIVECESCSMVITNPRPTLASLGYFYPAEYSPYDHNSGDGLKAFDRFIEQAALRTDFGYPPQPVGLLTRMASRLASSRFRTKFTRHEWIPWTGSGRLLDVGCGSGGFLTRMKRLGWNVEGIDYASDVARKVQERTGIRVLAGTIPHPELKPSSYDVVSLWHVLEHVPDPRATLSAAADLLAPGGKLVLEVPNIESWSFAEFREDWFALEAPRHLNHFSPRSLAAILPEGRFSSVGIEQIGMRSWIRKSAQMAVKKGHEKYNAWLKAGKPHFTKLAAQSEADNRGDALRLIAVKSNA</sequence>
<dbReference type="EMBL" id="LYDR01000154">
    <property type="protein sequence ID" value="ODA28266.1"/>
    <property type="molecule type" value="Genomic_DNA"/>
</dbReference>
<evidence type="ECO:0000313" key="3">
    <source>
        <dbReference type="Proteomes" id="UP000094828"/>
    </source>
</evidence>
<evidence type="ECO:0000313" key="2">
    <source>
        <dbReference type="EMBL" id="ODA28266.1"/>
    </source>
</evidence>
<comment type="caution">
    <text evidence="2">The sequence shown here is derived from an EMBL/GenBank/DDBJ whole genome shotgun (WGS) entry which is preliminary data.</text>
</comment>
<dbReference type="Proteomes" id="UP000094828">
    <property type="component" value="Unassembled WGS sequence"/>
</dbReference>
<dbReference type="PANTHER" id="PTHR43861">
    <property type="entry name" value="TRANS-ACONITATE 2-METHYLTRANSFERASE-RELATED"/>
    <property type="match status" value="1"/>
</dbReference>
<name>A0A1C3E4T8_9PLAN</name>
<protein>
    <recommendedName>
        <fullName evidence="4">Methyltransferase type 12</fullName>
    </recommendedName>
</protein>
<evidence type="ECO:0000256" key="1">
    <source>
        <dbReference type="ARBA" id="ARBA00022679"/>
    </source>
</evidence>
<dbReference type="STRING" id="1841610.A6X21_01315"/>
<gene>
    <name evidence="2" type="ORF">A6X21_01315</name>
</gene>
<proteinExistence type="predicted"/>
<dbReference type="AlphaFoldDB" id="A0A1C3E4T8"/>
<dbReference type="Gene3D" id="3.40.50.150">
    <property type="entry name" value="Vaccinia Virus protein VP39"/>
    <property type="match status" value="1"/>
</dbReference>
<dbReference type="Pfam" id="PF13489">
    <property type="entry name" value="Methyltransf_23"/>
    <property type="match status" value="1"/>
</dbReference>
<dbReference type="GO" id="GO:0016740">
    <property type="term" value="F:transferase activity"/>
    <property type="evidence" value="ECO:0007669"/>
    <property type="project" value="UniProtKB-KW"/>
</dbReference>
<keyword evidence="1" id="KW-0808">Transferase</keyword>
<dbReference type="PANTHER" id="PTHR43861:SF3">
    <property type="entry name" value="PUTATIVE (AFU_ORTHOLOGUE AFUA_2G14390)-RELATED"/>
    <property type="match status" value="1"/>
</dbReference>
<dbReference type="SUPFAM" id="SSF53335">
    <property type="entry name" value="S-adenosyl-L-methionine-dependent methyltransferases"/>
    <property type="match status" value="1"/>
</dbReference>
<organism evidence="2 3">
    <name type="scientific">Planctopirus hydrillae</name>
    <dbReference type="NCBI Taxonomy" id="1841610"/>
    <lineage>
        <taxon>Bacteria</taxon>
        <taxon>Pseudomonadati</taxon>
        <taxon>Planctomycetota</taxon>
        <taxon>Planctomycetia</taxon>
        <taxon>Planctomycetales</taxon>
        <taxon>Planctomycetaceae</taxon>
        <taxon>Planctopirus</taxon>
    </lineage>
</organism>
<dbReference type="InterPro" id="IPR029063">
    <property type="entry name" value="SAM-dependent_MTases_sf"/>
</dbReference>
<evidence type="ECO:0008006" key="4">
    <source>
        <dbReference type="Google" id="ProtNLM"/>
    </source>
</evidence>